<keyword evidence="10 14" id="KW-0472">Membrane</keyword>
<evidence type="ECO:0000256" key="3">
    <source>
        <dbReference type="ARBA" id="ARBA00005590"/>
    </source>
</evidence>
<dbReference type="PANTHER" id="PTHR48017">
    <property type="entry name" value="OS05G0424000 PROTEIN-RELATED"/>
    <property type="match status" value="1"/>
</dbReference>
<evidence type="ECO:0000313" key="16">
    <source>
        <dbReference type="EMBL" id="QCD99899.1"/>
    </source>
</evidence>
<dbReference type="GO" id="GO:0006865">
    <property type="term" value="P:amino acid transport"/>
    <property type="evidence" value="ECO:0007669"/>
    <property type="project" value="UniProtKB-KW"/>
</dbReference>
<feature type="transmembrane region" description="Helical" evidence="14">
    <location>
        <begin position="618"/>
        <end position="642"/>
    </location>
</feature>
<name>A0A4D6MEN2_VIGUN</name>
<sequence length="902" mass="99674">MLENGVSRTYQEAFAASKHQIQLPDSDFFDDDGRPKRTGTVWTSSAHIITAVIGSGVLSLAWAIAQLGWVAGPAIMILFSAVTYYTSILLAACYRTGDQVNGKRNYTYTQAVRSYLGGMNVKFCALVQYANLFGVAIGYTIAASISMMAVKRSNCYHNSGGKDPCKMNSNVYMISFGIAEIILSQIPDFNELWWLSIVAAIMSFTYSIIGLGLGIAKVIGNGVIKGSLTGVSIGVVSESQKIWRTFQALGNIAFAYSYSMILIEIQDTIKSPPEESKTMSKATLVSVLVTSIFYLLCGGFGYAAFGDESPGNLLTGFGFYNPYWLLDIANVAIVVHLVGAYQVYCQPLFQFIENNAAQKFPDNDFMTKEFEVPIPGSKPFKLNLFRCVWRTIFVVCCTVMAMLLPFFNDIVGLIGAIGFWPLTVYFPVEMYIAQAKIPKWSTKWICLQMLSAACCIITILAAVGNVWTSIFRMINAFIGPALLTLPWAFAQLGWFTGPASLIGFSVLTYHCSVLQAYCYRTGDQLTGQRNYTYMEAVTSHLGGMKAKFCAWVQYLDLFARPIGYTIAASTSIMAVTRSECYHNSGGNHPCQISKFYMILFGIVQIIMLSPIPDFNENQLWWVSGLLSFISYIYSIIGLRLGIAKVIENKQVKGSLTGLSTGNSTLSQSLIKKSQACGNVAFAFSHTMILIKIQDTIKSPPEESKTMLKAILGSSSVTMFFFQLFAGSGYAAFGDESPRNVLTGFGQYWLPDIANYLVVFYLIGAYLNDCQSLFPLIEKNIAQKLSDSDFMTKEFEVPILGCKSLKLNLFRLLSRAIFVICCTFIAMVLPFFNEIVGLIGVLEYWPFTVYFPVEMYIVQTKIPKWSTEWICLRIFSAASGILTIVAVAGSFAGLLQDFKGCKS</sequence>
<keyword evidence="7" id="KW-0769">Symport</keyword>
<evidence type="ECO:0000256" key="11">
    <source>
        <dbReference type="ARBA" id="ARBA00023294"/>
    </source>
</evidence>
<feature type="transmembrane region" description="Helical" evidence="14">
    <location>
        <begin position="444"/>
        <end position="464"/>
    </location>
</feature>
<evidence type="ECO:0000256" key="6">
    <source>
        <dbReference type="ARBA" id="ARBA00022692"/>
    </source>
</evidence>
<dbReference type="AlphaFoldDB" id="A0A4D6MEN2"/>
<keyword evidence="11" id="KW-0927">Auxin signaling pathway</keyword>
<evidence type="ECO:0000256" key="13">
    <source>
        <dbReference type="ARBA" id="ARBA00061463"/>
    </source>
</evidence>
<accession>A0A4D6MEN2</accession>
<feature type="transmembrane region" description="Helical" evidence="14">
    <location>
        <begin position="869"/>
        <end position="894"/>
    </location>
</feature>
<evidence type="ECO:0000256" key="8">
    <source>
        <dbReference type="ARBA" id="ARBA00022970"/>
    </source>
</evidence>
<dbReference type="Proteomes" id="UP000501690">
    <property type="component" value="Linkage Group LG7"/>
</dbReference>
<comment type="subcellular location">
    <subcellularLocation>
        <location evidence="2">Cell membrane</location>
    </subcellularLocation>
    <subcellularLocation>
        <location evidence="1">Endomembrane system</location>
        <topology evidence="1">Multi-pass membrane protein</topology>
    </subcellularLocation>
</comment>
<keyword evidence="17" id="KW-1185">Reference proteome</keyword>
<protein>
    <submittedName>
        <fullName evidence="16">Solute carrier family 32</fullName>
    </submittedName>
</protein>
<evidence type="ECO:0000256" key="12">
    <source>
        <dbReference type="ARBA" id="ARBA00045588"/>
    </source>
</evidence>
<feature type="transmembrane region" description="Helical" evidence="14">
    <location>
        <begin position="837"/>
        <end position="857"/>
    </location>
</feature>
<feature type="transmembrane region" description="Helical" evidence="14">
    <location>
        <begin position="595"/>
        <end position="612"/>
    </location>
</feature>
<feature type="transmembrane region" description="Helical" evidence="14">
    <location>
        <begin position="192"/>
        <end position="216"/>
    </location>
</feature>
<feature type="transmembrane region" description="Helical" evidence="14">
    <location>
        <begin position="413"/>
        <end position="432"/>
    </location>
</feature>
<proteinExistence type="inferred from homology"/>
<evidence type="ECO:0000256" key="7">
    <source>
        <dbReference type="ARBA" id="ARBA00022847"/>
    </source>
</evidence>
<feature type="transmembrane region" description="Helical" evidence="14">
    <location>
        <begin position="752"/>
        <end position="776"/>
    </location>
</feature>
<evidence type="ECO:0000256" key="1">
    <source>
        <dbReference type="ARBA" id="ARBA00004127"/>
    </source>
</evidence>
<keyword evidence="5" id="KW-1003">Cell membrane</keyword>
<dbReference type="GO" id="GO:0015293">
    <property type="term" value="F:symporter activity"/>
    <property type="evidence" value="ECO:0007669"/>
    <property type="project" value="UniProtKB-KW"/>
</dbReference>
<evidence type="ECO:0000313" key="17">
    <source>
        <dbReference type="Proteomes" id="UP000501690"/>
    </source>
</evidence>
<feature type="transmembrane region" description="Helical" evidence="14">
    <location>
        <begin position="282"/>
        <end position="303"/>
    </location>
</feature>
<evidence type="ECO:0000256" key="10">
    <source>
        <dbReference type="ARBA" id="ARBA00023136"/>
    </source>
</evidence>
<dbReference type="GO" id="GO:0009734">
    <property type="term" value="P:auxin-activated signaling pathway"/>
    <property type="evidence" value="ECO:0007669"/>
    <property type="project" value="UniProtKB-KW"/>
</dbReference>
<feature type="transmembrane region" description="Helical" evidence="14">
    <location>
        <begin position="811"/>
        <end position="831"/>
    </location>
</feature>
<dbReference type="FunFam" id="1.20.1740.10:FF:000055">
    <property type="entry name" value="Amino acid permease 6"/>
    <property type="match status" value="1"/>
</dbReference>
<evidence type="ECO:0000256" key="5">
    <source>
        <dbReference type="ARBA" id="ARBA00022475"/>
    </source>
</evidence>
<evidence type="ECO:0000256" key="9">
    <source>
        <dbReference type="ARBA" id="ARBA00022989"/>
    </source>
</evidence>
<evidence type="ECO:0000256" key="14">
    <source>
        <dbReference type="SAM" id="Phobius"/>
    </source>
</evidence>
<dbReference type="GO" id="GO:0012505">
    <property type="term" value="C:endomembrane system"/>
    <property type="evidence" value="ECO:0007669"/>
    <property type="project" value="UniProtKB-SubCell"/>
</dbReference>
<dbReference type="InterPro" id="IPR013057">
    <property type="entry name" value="AA_transpt_TM"/>
</dbReference>
<comment type="function">
    <text evidence="12">Carrier protein involved in proton-driven auxin influx. Mediates the formation of auxin gradient from developing leaves (site of auxin biosynthesis) to tips by contributing to the loading of auxin in vascular tissues and facilitating acropetal (base to tip) auxin transport within inner tissues of the root apex, and basipetal (tip to base) auxin transport within outer tissues of the root apex. May be involved in lateral roots and nodules formation.</text>
</comment>
<evidence type="ECO:0000259" key="15">
    <source>
        <dbReference type="Pfam" id="PF01490"/>
    </source>
</evidence>
<keyword evidence="9 14" id="KW-1133">Transmembrane helix</keyword>
<keyword evidence="6 14" id="KW-0812">Transmembrane</keyword>
<gene>
    <name evidence="16" type="ORF">DEO72_LG7g1186</name>
</gene>
<comment type="similarity">
    <text evidence="13">Belongs to the amino acid/polyamine transporter 2 family. Amino acid/auxin permease (AAAP) (TC 2.A.18.2) subfamily.</text>
</comment>
<feature type="transmembrane region" description="Helical" evidence="14">
    <location>
        <begin position="77"/>
        <end position="97"/>
    </location>
</feature>
<keyword evidence="8" id="KW-0029">Amino-acid transport</keyword>
<organism evidence="16 17">
    <name type="scientific">Vigna unguiculata</name>
    <name type="common">Cowpea</name>
    <dbReference type="NCBI Taxonomy" id="3917"/>
    <lineage>
        <taxon>Eukaryota</taxon>
        <taxon>Viridiplantae</taxon>
        <taxon>Streptophyta</taxon>
        <taxon>Embryophyta</taxon>
        <taxon>Tracheophyta</taxon>
        <taxon>Spermatophyta</taxon>
        <taxon>Magnoliopsida</taxon>
        <taxon>eudicotyledons</taxon>
        <taxon>Gunneridae</taxon>
        <taxon>Pentapetalae</taxon>
        <taxon>rosids</taxon>
        <taxon>fabids</taxon>
        <taxon>Fabales</taxon>
        <taxon>Fabaceae</taxon>
        <taxon>Papilionoideae</taxon>
        <taxon>50 kb inversion clade</taxon>
        <taxon>NPAAA clade</taxon>
        <taxon>indigoferoid/millettioid clade</taxon>
        <taxon>Phaseoleae</taxon>
        <taxon>Vigna</taxon>
    </lineage>
</organism>
<comment type="similarity">
    <text evidence="3">Belongs to the amino acid/polyamine transporter 2 family. Amino acid/auxin permease (AAAP) (TC 2.A.18.1) subfamily.</text>
</comment>
<dbReference type="EMBL" id="CP039351">
    <property type="protein sequence ID" value="QCD99899.1"/>
    <property type="molecule type" value="Genomic_DNA"/>
</dbReference>
<feature type="transmembrane region" description="Helical" evidence="14">
    <location>
        <begin position="129"/>
        <end position="150"/>
    </location>
</feature>
<feature type="transmembrane region" description="Helical" evidence="14">
    <location>
        <begin position="387"/>
        <end position="407"/>
    </location>
</feature>
<feature type="domain" description="Amino acid transporter transmembrane" evidence="15">
    <location>
        <begin position="37"/>
        <end position="470"/>
    </location>
</feature>
<feature type="transmembrane region" description="Helical" evidence="14">
    <location>
        <begin position="709"/>
        <end position="732"/>
    </location>
</feature>
<dbReference type="GO" id="GO:0005886">
    <property type="term" value="C:plasma membrane"/>
    <property type="evidence" value="ECO:0007669"/>
    <property type="project" value="UniProtKB-SubCell"/>
</dbReference>
<evidence type="ECO:0000256" key="2">
    <source>
        <dbReference type="ARBA" id="ARBA00004236"/>
    </source>
</evidence>
<dbReference type="Pfam" id="PF01490">
    <property type="entry name" value="Aa_trans"/>
    <property type="match status" value="1"/>
</dbReference>
<feature type="transmembrane region" description="Helical" evidence="14">
    <location>
        <begin position="323"/>
        <end position="344"/>
    </location>
</feature>
<feature type="transmembrane region" description="Helical" evidence="14">
    <location>
        <begin position="45"/>
        <end position="65"/>
    </location>
</feature>
<reference evidence="16 17" key="1">
    <citation type="submission" date="2019-04" db="EMBL/GenBank/DDBJ databases">
        <title>An improved genome assembly and genetic linkage map for asparagus bean, Vigna unguiculata ssp. sesquipedialis.</title>
        <authorList>
            <person name="Xia Q."/>
            <person name="Zhang R."/>
            <person name="Dong Y."/>
        </authorList>
    </citation>
    <scope>NUCLEOTIDE SEQUENCE [LARGE SCALE GENOMIC DNA]</scope>
    <source>
        <tissue evidence="16">Leaf</tissue>
    </source>
</reference>
<keyword evidence="4" id="KW-0813">Transport</keyword>
<evidence type="ECO:0000256" key="4">
    <source>
        <dbReference type="ARBA" id="ARBA00022448"/>
    </source>
</evidence>